<keyword evidence="1" id="KW-0472">Membrane</keyword>
<reference evidence="2 3" key="1">
    <citation type="submission" date="2020-08" db="EMBL/GenBank/DDBJ databases">
        <title>Sequencing the genomes of 1000 actinobacteria strains.</title>
        <authorList>
            <person name="Klenk H.-P."/>
        </authorList>
    </citation>
    <scope>NUCLEOTIDE SEQUENCE [LARGE SCALE GENOMIC DNA]</scope>
    <source>
        <strain evidence="2 3">DSM 105498</strain>
    </source>
</reference>
<organism evidence="2 3">
    <name type="scientific">Nocardioides soli</name>
    <dbReference type="NCBI Taxonomy" id="1036020"/>
    <lineage>
        <taxon>Bacteria</taxon>
        <taxon>Bacillati</taxon>
        <taxon>Actinomycetota</taxon>
        <taxon>Actinomycetes</taxon>
        <taxon>Propionibacteriales</taxon>
        <taxon>Nocardioidaceae</taxon>
        <taxon>Nocardioides</taxon>
    </lineage>
</organism>
<gene>
    <name evidence="2" type="ORF">FHU40_001979</name>
</gene>
<evidence type="ECO:0000313" key="3">
    <source>
        <dbReference type="Proteomes" id="UP000589626"/>
    </source>
</evidence>
<evidence type="ECO:0000256" key="1">
    <source>
        <dbReference type="SAM" id="Phobius"/>
    </source>
</evidence>
<keyword evidence="1" id="KW-0812">Transmembrane</keyword>
<feature type="transmembrane region" description="Helical" evidence="1">
    <location>
        <begin position="33"/>
        <end position="53"/>
    </location>
</feature>
<accession>A0A7W4VVB8</accession>
<evidence type="ECO:0000313" key="2">
    <source>
        <dbReference type="EMBL" id="MBB3042178.1"/>
    </source>
</evidence>
<name>A0A7W4VVB8_9ACTN</name>
<feature type="transmembrane region" description="Helical" evidence="1">
    <location>
        <begin position="60"/>
        <end position="81"/>
    </location>
</feature>
<sequence length="126" mass="12873">MRTPAALVGLLGGLAWLGSLALARNDRTGLAEVVEWVGLALLLAAAVAAGAGLVSRSTRWLRVTVGVCFALLVWCLVQLVAGSGDERLAHAGLGLFAVVVASIVMARRPHPAPAAGGHRARGAHAR</sequence>
<keyword evidence="1" id="KW-1133">Transmembrane helix</keyword>
<proteinExistence type="predicted"/>
<comment type="caution">
    <text evidence="2">The sequence shown here is derived from an EMBL/GenBank/DDBJ whole genome shotgun (WGS) entry which is preliminary data.</text>
</comment>
<dbReference type="AlphaFoldDB" id="A0A7W4VVB8"/>
<dbReference type="RefSeq" id="WP_183591993.1">
    <property type="nucleotide sequence ID" value="NZ_JACHWR010000001.1"/>
</dbReference>
<protein>
    <submittedName>
        <fullName evidence="2">FtsH-binding integral membrane protein</fullName>
    </submittedName>
</protein>
<dbReference type="EMBL" id="JACHWR010000001">
    <property type="protein sequence ID" value="MBB3042178.1"/>
    <property type="molecule type" value="Genomic_DNA"/>
</dbReference>
<dbReference type="Proteomes" id="UP000589626">
    <property type="component" value="Unassembled WGS sequence"/>
</dbReference>
<feature type="transmembrane region" description="Helical" evidence="1">
    <location>
        <begin position="87"/>
        <end position="106"/>
    </location>
</feature>
<keyword evidence="3" id="KW-1185">Reference proteome</keyword>